<feature type="compositionally biased region" description="Polar residues" evidence="2">
    <location>
        <begin position="263"/>
        <end position="284"/>
    </location>
</feature>
<keyword evidence="1" id="KW-0175">Coiled coil</keyword>
<protein>
    <recommendedName>
        <fullName evidence="5">COP1-interacting protein 7</fullName>
    </recommendedName>
</protein>
<feature type="coiled-coil region" evidence="1">
    <location>
        <begin position="878"/>
        <end position="909"/>
    </location>
</feature>
<proteinExistence type="predicted"/>
<comment type="caution">
    <text evidence="3">The sequence shown here is derived from an EMBL/GenBank/DDBJ whole genome shotgun (WGS) entry which is preliminary data.</text>
</comment>
<dbReference type="EMBL" id="NQVE01000170">
    <property type="protein sequence ID" value="RAL42487.1"/>
    <property type="molecule type" value="Genomic_DNA"/>
</dbReference>
<feature type="region of interest" description="Disordered" evidence="2">
    <location>
        <begin position="481"/>
        <end position="512"/>
    </location>
</feature>
<feature type="compositionally biased region" description="Polar residues" evidence="2">
    <location>
        <begin position="236"/>
        <end position="256"/>
    </location>
</feature>
<feature type="compositionally biased region" description="Polar residues" evidence="2">
    <location>
        <begin position="1028"/>
        <end position="1038"/>
    </location>
</feature>
<feature type="compositionally biased region" description="Basic and acidic residues" evidence="2">
    <location>
        <begin position="482"/>
        <end position="496"/>
    </location>
</feature>
<reference evidence="3 4" key="1">
    <citation type="submission" date="2018-06" db="EMBL/GenBank/DDBJ databases">
        <title>The Genome of Cuscuta australis (Dodder) Provides Insight into the Evolution of Plant Parasitism.</title>
        <authorList>
            <person name="Liu H."/>
        </authorList>
    </citation>
    <scope>NUCLEOTIDE SEQUENCE [LARGE SCALE GENOMIC DNA]</scope>
    <source>
        <strain evidence="4">cv. Yunnan</strain>
        <tissue evidence="3">Vines</tissue>
    </source>
</reference>
<organism evidence="3 4">
    <name type="scientific">Cuscuta australis</name>
    <dbReference type="NCBI Taxonomy" id="267555"/>
    <lineage>
        <taxon>Eukaryota</taxon>
        <taxon>Viridiplantae</taxon>
        <taxon>Streptophyta</taxon>
        <taxon>Embryophyta</taxon>
        <taxon>Tracheophyta</taxon>
        <taxon>Spermatophyta</taxon>
        <taxon>Magnoliopsida</taxon>
        <taxon>eudicotyledons</taxon>
        <taxon>Gunneridae</taxon>
        <taxon>Pentapetalae</taxon>
        <taxon>asterids</taxon>
        <taxon>lamiids</taxon>
        <taxon>Solanales</taxon>
        <taxon>Convolvulaceae</taxon>
        <taxon>Cuscuteae</taxon>
        <taxon>Cuscuta</taxon>
        <taxon>Cuscuta subgen. Grammica</taxon>
        <taxon>Cuscuta sect. Cleistogrammica</taxon>
    </lineage>
</organism>
<evidence type="ECO:0000256" key="2">
    <source>
        <dbReference type="SAM" id="MobiDB-lite"/>
    </source>
</evidence>
<feature type="region of interest" description="Disordered" evidence="2">
    <location>
        <begin position="389"/>
        <end position="408"/>
    </location>
</feature>
<evidence type="ECO:0008006" key="5">
    <source>
        <dbReference type="Google" id="ProtNLM"/>
    </source>
</evidence>
<gene>
    <name evidence="3" type="ORF">DM860_016774</name>
</gene>
<accession>A0A328D9H5</accession>
<dbReference type="Proteomes" id="UP000249390">
    <property type="component" value="Unassembled WGS sequence"/>
</dbReference>
<dbReference type="PANTHER" id="PTHR31008">
    <property type="entry name" value="COP1-INTERACTING PROTEIN-RELATED"/>
    <property type="match status" value="1"/>
</dbReference>
<dbReference type="PANTHER" id="PTHR31008:SF15">
    <property type="entry name" value="GPI-ANCHORED ADHESIN-LIKE PROTEIN"/>
    <property type="match status" value="1"/>
</dbReference>
<feature type="compositionally biased region" description="Polar residues" evidence="2">
    <location>
        <begin position="1367"/>
        <end position="1389"/>
    </location>
</feature>
<feature type="coiled-coil region" evidence="1">
    <location>
        <begin position="745"/>
        <end position="772"/>
    </location>
</feature>
<evidence type="ECO:0000313" key="3">
    <source>
        <dbReference type="EMBL" id="RAL42487.1"/>
    </source>
</evidence>
<feature type="region of interest" description="Disordered" evidence="2">
    <location>
        <begin position="1329"/>
        <end position="1413"/>
    </location>
</feature>
<feature type="region of interest" description="Disordered" evidence="2">
    <location>
        <begin position="221"/>
        <end position="319"/>
    </location>
</feature>
<evidence type="ECO:0000313" key="4">
    <source>
        <dbReference type="Proteomes" id="UP000249390"/>
    </source>
</evidence>
<name>A0A328D9H5_9ASTE</name>
<feature type="region of interest" description="Disordered" evidence="2">
    <location>
        <begin position="980"/>
        <end position="1054"/>
    </location>
</feature>
<feature type="compositionally biased region" description="Basic and acidic residues" evidence="2">
    <location>
        <begin position="293"/>
        <end position="303"/>
    </location>
</feature>
<keyword evidence="4" id="KW-1185">Reference proteome</keyword>
<feature type="compositionally biased region" description="Low complexity" evidence="2">
    <location>
        <begin position="993"/>
        <end position="1014"/>
    </location>
</feature>
<evidence type="ECO:0000256" key="1">
    <source>
        <dbReference type="SAM" id="Coils"/>
    </source>
</evidence>
<feature type="compositionally biased region" description="Basic and acidic residues" evidence="2">
    <location>
        <begin position="1346"/>
        <end position="1359"/>
    </location>
</feature>
<sequence length="1426" mass="158101">MEMDSFIDYASFLLSPKRTRCELFVTTDGKTEKLASGLVKPFVTHLKAVEEQVASAVNSIKLEVLGDGNAKSWFTKGTLERFVRFVSTPEVMELVNTHDAELSQLESARRIYSQGIGSQLSGSDDGLSSDTVATDATKKELLRAIDVRLATVQQDLMIVCSRATAAGFNLDTVAKLQMFSDQFGAHRLNEACSKFISLCKKRPNLINQWKACGAADGHAVRSSYGSDMSLDEDPSTPEQQCTMMQPNRQDSGTMHQQPPPLLDQSSTSVNQLLKPSSAGFHQQQSSGGPSIESEEKSSEKNDFDQTEQTPTSRQIRRLSVQDRINMFENKQKENSEGGGKPIVGKSVELRRLPVAPSIVGEKAISRRWSGASDMSIDLSTEMKDVESPLLTPSSAYASKSKHEDQAKSGFTDMEQKLGDMEFQSVPDQVSDIRMNEHEDLKLFVQDSNAREESKQLSAPYKKVEDSQSIYSKCNYSIAVEKNGQKDSSQKTSEKTKSHLNSTRTGKSLKERPEARGLFGSLPWDKTRKVGVAIQGNSTGCQGSDGTIGANKRAVHESAITALNRNSFLEQYQTSASLASKDNATHHIVHHRDEEGTQLGDQLMSKSQYNAPQNTKVDFGSLESGSISRAFLTPQAKGVEGGSSYSESRLQPSVEIEEAEKEKVDLAENKNLSSGSKVISAGFAIMNKKQVVGVDVKKQSQDCIEEMISVPLNHKQFVSAGVVAEEEGSMSLFTTPVQQVRKIRQSKGNQELNDELQNKANELEKLFAEHKQRAPGDHSNPTRKSRLTEMPAQEQAGSLYTTHVRTAASVQLPDKYMVTDATVTSSSCMVNRDNSVTEVGDNKGCTDVLNENFSEFSALEGSRGKLYVTYMQIRDAKLREEWNSKRDEKEAKLKAMQESLEKTRDNMKAKFSGSSYKDDSLPTAHRRADRLKSFDTRSILRREKQQLDFDQHEDEVTEICNQERYGERRYSSERREALFEDDVSRSNQTQKLLPAIGPSSSPSRPSAAPVIRSAAKATTSNPGRRRSQIENPLAQSVPNFSDLKKETRASTTVGKTARSQLKNYARNKHISEETPIKEDLSCRSQFLRKSTSNQGAFGEASVIDCEDGSTFENDEMIDKVGNNVAFHKGKSENARVGFQKQRRFIGSQNMNSDGNYNDAAVHESDSPIALVKDRDGMFENSEHISNLGNVDSILTHESGKSAGFGSENDGNRLRSFSHFDPPLDSAEQLQDRQSPVSWNSCVRHQFSYSNEMSDVEAYVDSSPMGSPPSWNSHSLKQTEAYAARMRKTWGAAQKPVLVSGSHNQPRKDMTKGFKRLLKFGRKHRGAENLVDWISATTSEGDDDPEDGRDPANRTSDDIRKSRMGHLQGQPSDDNSFNEQESFAEQFQSIRGSIPAPPANFKLRDDHLSGSSSLKAPRSFFSLSSFRK</sequence>